<dbReference type="Proteomes" id="UP000184159">
    <property type="component" value="Unassembled WGS sequence"/>
</dbReference>
<keyword evidence="3" id="KW-0804">Transcription</keyword>
<reference evidence="6" key="1">
    <citation type="submission" date="2016-11" db="EMBL/GenBank/DDBJ databases">
        <authorList>
            <person name="Varghese N."/>
            <person name="Submissions S."/>
        </authorList>
    </citation>
    <scope>NUCLEOTIDE SEQUENCE [LARGE SCALE GENOMIC DNA]</scope>
    <source>
        <strain evidence="6">DSM 21264</strain>
    </source>
</reference>
<evidence type="ECO:0000313" key="6">
    <source>
        <dbReference type="Proteomes" id="UP000184159"/>
    </source>
</evidence>
<evidence type="ECO:0000313" key="5">
    <source>
        <dbReference type="EMBL" id="SHF21891.1"/>
    </source>
</evidence>
<evidence type="ECO:0000256" key="2">
    <source>
        <dbReference type="ARBA" id="ARBA00023125"/>
    </source>
</evidence>
<proteinExistence type="predicted"/>
<dbReference type="SUPFAM" id="SSF46894">
    <property type="entry name" value="C-terminal effector domain of the bipartite response regulators"/>
    <property type="match status" value="1"/>
</dbReference>
<dbReference type="PROSITE" id="PS50043">
    <property type="entry name" value="HTH_LUXR_2"/>
    <property type="match status" value="1"/>
</dbReference>
<dbReference type="InterPro" id="IPR036388">
    <property type="entry name" value="WH-like_DNA-bd_sf"/>
</dbReference>
<dbReference type="Pfam" id="PF00196">
    <property type="entry name" value="GerE"/>
    <property type="match status" value="1"/>
</dbReference>
<dbReference type="CDD" id="cd06170">
    <property type="entry name" value="LuxR_C_like"/>
    <property type="match status" value="1"/>
</dbReference>
<protein>
    <submittedName>
        <fullName evidence="5">Regulatory protein, luxR family</fullName>
    </submittedName>
</protein>
<accession>A0A1M4ZV84</accession>
<dbReference type="GO" id="GO:0003677">
    <property type="term" value="F:DNA binding"/>
    <property type="evidence" value="ECO:0007669"/>
    <property type="project" value="UniProtKB-KW"/>
</dbReference>
<feature type="domain" description="HTH luxR-type" evidence="4">
    <location>
        <begin position="148"/>
        <end position="213"/>
    </location>
</feature>
<dbReference type="Gene3D" id="1.10.10.10">
    <property type="entry name" value="Winged helix-like DNA-binding domain superfamily/Winged helix DNA-binding domain"/>
    <property type="match status" value="1"/>
</dbReference>
<evidence type="ECO:0000256" key="3">
    <source>
        <dbReference type="ARBA" id="ARBA00023163"/>
    </source>
</evidence>
<gene>
    <name evidence="5" type="ORF">SAMN02745781_01698</name>
</gene>
<keyword evidence="6" id="KW-1185">Reference proteome</keyword>
<dbReference type="InterPro" id="IPR000792">
    <property type="entry name" value="Tscrpt_reg_LuxR_C"/>
</dbReference>
<keyword evidence="1" id="KW-0805">Transcription regulation</keyword>
<evidence type="ECO:0000259" key="4">
    <source>
        <dbReference type="PROSITE" id="PS50043"/>
    </source>
</evidence>
<organism evidence="5 6">
    <name type="scientific">Vibrio gazogenes DSM 21264 = NBRC 103151</name>
    <dbReference type="NCBI Taxonomy" id="1123492"/>
    <lineage>
        <taxon>Bacteria</taxon>
        <taxon>Pseudomonadati</taxon>
        <taxon>Pseudomonadota</taxon>
        <taxon>Gammaproteobacteria</taxon>
        <taxon>Vibrionales</taxon>
        <taxon>Vibrionaceae</taxon>
        <taxon>Vibrio</taxon>
    </lineage>
</organism>
<sequence length="215" mass="25129">MKRSNYSRVLYVLYPDNQEPSTLYHEIEVALGQILPKIQPRQFMLSHQTDRHKILLFDYQQKEVLLSRLNMDDALDLCLETVVINVEKRPRTEELLQLGNLKGLFYRSDPIELIIAALREIREGQIYLPRHICGQLLHYYRHLFNNKNVSAAISLTSRELEILRCLKTGASNTQIADNLFISEFTVKSHLYQIFKKISVKNRTQATTWAKQNLVS</sequence>
<keyword evidence="2" id="KW-0238">DNA-binding</keyword>
<dbReference type="SMART" id="SM00421">
    <property type="entry name" value="HTH_LUXR"/>
    <property type="match status" value="1"/>
</dbReference>
<evidence type="ECO:0000256" key="1">
    <source>
        <dbReference type="ARBA" id="ARBA00023015"/>
    </source>
</evidence>
<dbReference type="PANTHER" id="PTHR44688:SF16">
    <property type="entry name" value="DNA-BINDING TRANSCRIPTIONAL ACTIVATOR DEVR_DOSR"/>
    <property type="match status" value="1"/>
</dbReference>
<dbReference type="RefSeq" id="WP_072958014.1">
    <property type="nucleotide sequence ID" value="NZ_FQUH01000007.1"/>
</dbReference>
<dbReference type="EMBL" id="FQUH01000007">
    <property type="protein sequence ID" value="SHF21891.1"/>
    <property type="molecule type" value="Genomic_DNA"/>
</dbReference>
<dbReference type="GO" id="GO:0006355">
    <property type="term" value="P:regulation of DNA-templated transcription"/>
    <property type="evidence" value="ECO:0007669"/>
    <property type="project" value="InterPro"/>
</dbReference>
<dbReference type="Gene3D" id="3.40.50.2300">
    <property type="match status" value="1"/>
</dbReference>
<name>A0A1M4ZV84_VIBGA</name>
<dbReference type="PANTHER" id="PTHR44688">
    <property type="entry name" value="DNA-BINDING TRANSCRIPTIONAL ACTIVATOR DEVR_DOSR"/>
    <property type="match status" value="1"/>
</dbReference>
<dbReference type="AlphaFoldDB" id="A0A1M4ZV84"/>
<dbReference type="PRINTS" id="PR00038">
    <property type="entry name" value="HTHLUXR"/>
</dbReference>
<dbReference type="FunFam" id="1.10.10.10:FF:000153">
    <property type="entry name" value="LuxR family transcriptional regulator"/>
    <property type="match status" value="1"/>
</dbReference>
<dbReference type="InterPro" id="IPR016032">
    <property type="entry name" value="Sig_transdc_resp-reg_C-effctor"/>
</dbReference>